<organism evidence="1 2">
    <name type="scientific">Streptomyces yokosukanensis</name>
    <dbReference type="NCBI Taxonomy" id="67386"/>
    <lineage>
        <taxon>Bacteria</taxon>
        <taxon>Bacillati</taxon>
        <taxon>Actinomycetota</taxon>
        <taxon>Actinomycetes</taxon>
        <taxon>Kitasatosporales</taxon>
        <taxon>Streptomycetaceae</taxon>
        <taxon>Streptomyces</taxon>
    </lineage>
</organism>
<evidence type="ECO:0000313" key="2">
    <source>
        <dbReference type="Proteomes" id="UP000053127"/>
    </source>
</evidence>
<gene>
    <name evidence="1" type="ORF">AQI95_14540</name>
</gene>
<comment type="caution">
    <text evidence="1">The sequence shown here is derived from an EMBL/GenBank/DDBJ whole genome shotgun (WGS) entry which is preliminary data.</text>
</comment>
<evidence type="ECO:0000313" key="1">
    <source>
        <dbReference type="EMBL" id="KUN06119.1"/>
    </source>
</evidence>
<dbReference type="RefSeq" id="WP_067122485.1">
    <property type="nucleotide sequence ID" value="NZ_JBFACD010000022.1"/>
</dbReference>
<dbReference type="SUPFAM" id="SSF48371">
    <property type="entry name" value="ARM repeat"/>
    <property type="match status" value="1"/>
</dbReference>
<dbReference type="AlphaFoldDB" id="A0A117Q3M0"/>
<accession>A0A117Q3M0</accession>
<name>A0A117Q3M0_9ACTN</name>
<proteinExistence type="predicted"/>
<sequence>MFTGIDEVDWASLRHAHGSAEDVPGWLRSLASADTVERATALDGMYGALHHQGYVYDSTLACVPFLLSLVAREELPDRGGIVELLVGIGAESADGDPRAREAVCAGAEVFVRLARDPDPAVRRATAGALVHFLAAPARVLDLLRQRLRAERDDRVLLALTEALGLFTRRHPAHAGAAVDLLAEQSAPPYAPGPRLAALGQLALVAPARLPADPVPTAVRLLRERTAQRARLPDLGAADTLVRRLHRLRPSDEEGSRLLRTLHTALGDHVGERTALLSGQLTSPDPVDRCNAVWMAAALLRGWRGDHSGTVSLLGAQLSAEQDRLRDAAAAVLAELFASAAPAADALHALVGARPDLWTHRGGRGSARLGGPLRALARSGDPRAVPALAQLLAGPAAPEDLGFEVAHLGPAAAPLAPALRHRLGRIPLAAPSAARCAAPLLAAVAAVGDEGAVPQVLRLLSGAPEALGARDAIAGQAIGALVALGGAAEAIPTLQALLRTRHAAAAAGALWSARRDATVVLPVLLRELAQGEPANRCRAAAQLGVVGPAARAALPALRRAARSGPARERVATACALWRVDADPQPVLPVFRTAWTEDPHTRGPIARCLTAMGPAAAPLRHLVTAELAAPRRPPARTRGADGWGIPQDEALLTACRKALEAMRAGADPAQAGA</sequence>
<keyword evidence="2" id="KW-1185">Reference proteome</keyword>
<dbReference type="STRING" id="67386.AQI95_14540"/>
<dbReference type="InterPro" id="IPR011989">
    <property type="entry name" value="ARM-like"/>
</dbReference>
<dbReference type="Proteomes" id="UP000053127">
    <property type="component" value="Unassembled WGS sequence"/>
</dbReference>
<dbReference type="InterPro" id="IPR016024">
    <property type="entry name" value="ARM-type_fold"/>
</dbReference>
<reference evidence="1 2" key="1">
    <citation type="submission" date="2015-10" db="EMBL/GenBank/DDBJ databases">
        <title>Draft genome sequence of Streptomyces yokosukanensis DSM 40224, type strain for the species Streptomyces yokosukanensis.</title>
        <authorList>
            <person name="Ruckert C."/>
            <person name="Winkler A."/>
            <person name="Kalinowski J."/>
            <person name="Kampfer P."/>
            <person name="Glaeser S."/>
        </authorList>
    </citation>
    <scope>NUCLEOTIDE SEQUENCE [LARGE SCALE GENOMIC DNA]</scope>
    <source>
        <strain evidence="1 2">DSM 40224</strain>
    </source>
</reference>
<protein>
    <submittedName>
        <fullName evidence="1">PBS lyase</fullName>
    </submittedName>
</protein>
<keyword evidence="1" id="KW-0456">Lyase</keyword>
<dbReference type="Gene3D" id="1.25.10.10">
    <property type="entry name" value="Leucine-rich Repeat Variant"/>
    <property type="match status" value="2"/>
</dbReference>
<dbReference type="EMBL" id="LMWN01000018">
    <property type="protein sequence ID" value="KUN06119.1"/>
    <property type="molecule type" value="Genomic_DNA"/>
</dbReference>
<dbReference type="GO" id="GO:0016829">
    <property type="term" value="F:lyase activity"/>
    <property type="evidence" value="ECO:0007669"/>
    <property type="project" value="UniProtKB-KW"/>
</dbReference>
<dbReference type="OrthoDB" id="292843at2"/>